<dbReference type="RefSeq" id="WP_136946140.1">
    <property type="nucleotide sequence ID" value="NZ_SWFM01000001.1"/>
</dbReference>
<evidence type="ECO:0000256" key="4">
    <source>
        <dbReference type="ARBA" id="ARBA00022989"/>
    </source>
</evidence>
<keyword evidence="4 6" id="KW-1133">Transmembrane helix</keyword>
<name>A0A4U1MLD1_9BACL</name>
<dbReference type="EMBL" id="SWFM01000001">
    <property type="protein sequence ID" value="TKD72289.1"/>
    <property type="molecule type" value="Genomic_DNA"/>
</dbReference>
<evidence type="ECO:0000256" key="1">
    <source>
        <dbReference type="ARBA" id="ARBA00004141"/>
    </source>
</evidence>
<dbReference type="GO" id="GO:0005886">
    <property type="term" value="C:plasma membrane"/>
    <property type="evidence" value="ECO:0007669"/>
    <property type="project" value="UniProtKB-SubCell"/>
</dbReference>
<evidence type="ECO:0000313" key="9">
    <source>
        <dbReference type="EMBL" id="TKD72289.1"/>
    </source>
</evidence>
<sequence>MGTNIISNQKFLLGSSVLIILFFSSMGYYFIAGDAIPEVDLLYNEKQELLSPPYSPVEHPPFGTDNFSRDLFFVILTGAKYTLGGALIIALVRLLVSLLIGLVIRIYLGKLKKIIVWSVEAFNYFPAVLLSYFLLSWFLLFEFHFTQSFSLTFNERVIISLVVLIIVSLPTTTVLIINETDRILTFEFIEGVRSLGGRRFHILIKHIIPHLKPQLFVVFIREYIQTLLLMAHLGILNVFIGGSVPKADHFQISRFVSLSNEWSGLIGNWWQFIWTGYPWITFLPVFFFTVSILSAKLALRGVEENMLSVKSSSDSKRDTDIKSIESGSPFHLLKQNESSETEGR</sequence>
<evidence type="ECO:0000256" key="3">
    <source>
        <dbReference type="ARBA" id="ARBA00022692"/>
    </source>
</evidence>
<accession>A0A4U1MLD1</accession>
<evidence type="ECO:0000259" key="8">
    <source>
        <dbReference type="PROSITE" id="PS50928"/>
    </source>
</evidence>
<keyword evidence="2 6" id="KW-0813">Transport</keyword>
<dbReference type="AlphaFoldDB" id="A0A4U1MLD1"/>
<dbReference type="GO" id="GO:0055085">
    <property type="term" value="P:transmembrane transport"/>
    <property type="evidence" value="ECO:0007669"/>
    <property type="project" value="InterPro"/>
</dbReference>
<feature type="transmembrane region" description="Helical" evidence="6">
    <location>
        <begin position="81"/>
        <end position="104"/>
    </location>
</feature>
<evidence type="ECO:0000256" key="6">
    <source>
        <dbReference type="RuleBase" id="RU363032"/>
    </source>
</evidence>
<dbReference type="InterPro" id="IPR035906">
    <property type="entry name" value="MetI-like_sf"/>
</dbReference>
<dbReference type="PANTHER" id="PTHR43839">
    <property type="entry name" value="OPPC IN A BINDING PROTEIN-DEPENDENT TRANSPORT SYSTEM"/>
    <property type="match status" value="1"/>
</dbReference>
<dbReference type="Pfam" id="PF00528">
    <property type="entry name" value="BPD_transp_1"/>
    <property type="match status" value="1"/>
</dbReference>
<feature type="transmembrane region" description="Helical" evidence="6">
    <location>
        <begin position="279"/>
        <end position="299"/>
    </location>
</feature>
<comment type="caution">
    <text evidence="9">The sequence shown here is derived from an EMBL/GenBank/DDBJ whole genome shotgun (WGS) entry which is preliminary data.</text>
</comment>
<comment type="subcellular location">
    <subcellularLocation>
        <location evidence="6">Cell membrane</location>
        <topology evidence="6">Multi-pass membrane protein</topology>
    </subcellularLocation>
    <subcellularLocation>
        <location evidence="1">Membrane</location>
        <topology evidence="1">Multi-pass membrane protein</topology>
    </subcellularLocation>
</comment>
<protein>
    <submittedName>
        <fullName evidence="9">ABC transporter permease subunit</fullName>
    </submittedName>
</protein>
<comment type="similarity">
    <text evidence="6">Belongs to the binding-protein-dependent transport system permease family.</text>
</comment>
<evidence type="ECO:0000313" key="10">
    <source>
        <dbReference type="Proteomes" id="UP000310541"/>
    </source>
</evidence>
<keyword evidence="3 6" id="KW-0812">Transmembrane</keyword>
<dbReference type="PROSITE" id="PS50928">
    <property type="entry name" value="ABC_TM1"/>
    <property type="match status" value="1"/>
</dbReference>
<proteinExistence type="inferred from homology"/>
<evidence type="ECO:0000256" key="2">
    <source>
        <dbReference type="ARBA" id="ARBA00022448"/>
    </source>
</evidence>
<evidence type="ECO:0000256" key="7">
    <source>
        <dbReference type="SAM" id="MobiDB-lite"/>
    </source>
</evidence>
<dbReference type="OrthoDB" id="2155652at2"/>
<dbReference type="CDD" id="cd06261">
    <property type="entry name" value="TM_PBP2"/>
    <property type="match status" value="1"/>
</dbReference>
<dbReference type="PANTHER" id="PTHR43839:SF3">
    <property type="entry name" value="OLIGOPEPTIDE ABC TRANSPORTER, PERMEASE PROTEIN"/>
    <property type="match status" value="1"/>
</dbReference>
<feature type="domain" description="ABC transmembrane type-1" evidence="8">
    <location>
        <begin position="83"/>
        <end position="298"/>
    </location>
</feature>
<feature type="compositionally biased region" description="Basic and acidic residues" evidence="7">
    <location>
        <begin position="313"/>
        <end position="323"/>
    </location>
</feature>
<feature type="region of interest" description="Disordered" evidence="7">
    <location>
        <begin position="310"/>
        <end position="344"/>
    </location>
</feature>
<organism evidence="9 10">
    <name type="scientific">Guptibacillus hwajinpoensis</name>
    <dbReference type="NCBI Taxonomy" id="208199"/>
    <lineage>
        <taxon>Bacteria</taxon>
        <taxon>Bacillati</taxon>
        <taxon>Bacillota</taxon>
        <taxon>Bacilli</taxon>
        <taxon>Bacillales</taxon>
        <taxon>Guptibacillaceae</taxon>
        <taxon>Guptibacillus</taxon>
    </lineage>
</organism>
<feature type="transmembrane region" description="Helical" evidence="6">
    <location>
        <begin position="215"/>
        <end position="240"/>
    </location>
</feature>
<reference evidence="9 10" key="1">
    <citation type="submission" date="2019-04" db="EMBL/GenBank/DDBJ databases">
        <title>Genome sequence of Bacillus hwajinpoensis strain Y2.</title>
        <authorList>
            <person name="Fair J.L."/>
            <person name="Maclea K.S."/>
        </authorList>
    </citation>
    <scope>NUCLEOTIDE SEQUENCE [LARGE SCALE GENOMIC DNA]</scope>
    <source>
        <strain evidence="9 10">Y2</strain>
    </source>
</reference>
<dbReference type="Gene3D" id="1.10.3720.10">
    <property type="entry name" value="MetI-like"/>
    <property type="match status" value="1"/>
</dbReference>
<keyword evidence="5 6" id="KW-0472">Membrane</keyword>
<feature type="transmembrane region" description="Helical" evidence="6">
    <location>
        <begin position="157"/>
        <end position="177"/>
    </location>
</feature>
<evidence type="ECO:0000256" key="5">
    <source>
        <dbReference type="ARBA" id="ARBA00023136"/>
    </source>
</evidence>
<dbReference type="SUPFAM" id="SSF161098">
    <property type="entry name" value="MetI-like"/>
    <property type="match status" value="1"/>
</dbReference>
<feature type="transmembrane region" description="Helical" evidence="6">
    <location>
        <begin position="124"/>
        <end position="145"/>
    </location>
</feature>
<dbReference type="Proteomes" id="UP000310541">
    <property type="component" value="Unassembled WGS sequence"/>
</dbReference>
<gene>
    <name evidence="9" type="ORF">FBF83_05730</name>
</gene>
<feature type="transmembrane region" description="Helical" evidence="6">
    <location>
        <begin position="12"/>
        <end position="31"/>
    </location>
</feature>
<dbReference type="InterPro" id="IPR000515">
    <property type="entry name" value="MetI-like"/>
</dbReference>